<dbReference type="SUPFAM" id="SSF53474">
    <property type="entry name" value="alpha/beta-Hydrolases"/>
    <property type="match status" value="1"/>
</dbReference>
<dbReference type="Proteomes" id="UP001597452">
    <property type="component" value="Unassembled WGS sequence"/>
</dbReference>
<keyword evidence="3" id="KW-1185">Reference proteome</keyword>
<protein>
    <submittedName>
        <fullName evidence="2">Alpha/beta fold hydrolase</fullName>
    </submittedName>
</protein>
<keyword evidence="2" id="KW-0378">Hydrolase</keyword>
<name>A0ABW5QBH0_9BACI</name>
<dbReference type="GO" id="GO:0016787">
    <property type="term" value="F:hydrolase activity"/>
    <property type="evidence" value="ECO:0007669"/>
    <property type="project" value="UniProtKB-KW"/>
</dbReference>
<dbReference type="InterPro" id="IPR000073">
    <property type="entry name" value="AB_hydrolase_1"/>
</dbReference>
<gene>
    <name evidence="2" type="ORF">ACFSW4_10690</name>
</gene>
<proteinExistence type="predicted"/>
<accession>A0ABW5QBH0</accession>
<dbReference type="PANTHER" id="PTHR46438:SF11">
    <property type="entry name" value="LIPASE-RELATED"/>
    <property type="match status" value="1"/>
</dbReference>
<organism evidence="2 3">
    <name type="scientific">Piscibacillus salipiscarius</name>
    <dbReference type="NCBI Taxonomy" id="299480"/>
    <lineage>
        <taxon>Bacteria</taxon>
        <taxon>Bacillati</taxon>
        <taxon>Bacillota</taxon>
        <taxon>Bacilli</taxon>
        <taxon>Bacillales</taxon>
        <taxon>Bacillaceae</taxon>
        <taxon>Piscibacillus</taxon>
    </lineage>
</organism>
<dbReference type="Gene3D" id="3.40.50.1820">
    <property type="entry name" value="alpha/beta hydrolase"/>
    <property type="match status" value="1"/>
</dbReference>
<dbReference type="Pfam" id="PF00561">
    <property type="entry name" value="Abhydrolase_1"/>
    <property type="match status" value="1"/>
</dbReference>
<evidence type="ECO:0000313" key="2">
    <source>
        <dbReference type="EMBL" id="MFD2639334.1"/>
    </source>
</evidence>
<dbReference type="PRINTS" id="PR00412">
    <property type="entry name" value="EPOXHYDRLASE"/>
</dbReference>
<comment type="caution">
    <text evidence="2">The sequence shown here is derived from an EMBL/GenBank/DDBJ whole genome shotgun (WGS) entry which is preliminary data.</text>
</comment>
<dbReference type="InterPro" id="IPR000639">
    <property type="entry name" value="Epox_hydrolase-like"/>
</dbReference>
<evidence type="ECO:0000259" key="1">
    <source>
        <dbReference type="Pfam" id="PF00561"/>
    </source>
</evidence>
<dbReference type="PRINTS" id="PR00111">
    <property type="entry name" value="ABHYDROLASE"/>
</dbReference>
<dbReference type="InterPro" id="IPR029058">
    <property type="entry name" value="AB_hydrolase_fold"/>
</dbReference>
<reference evidence="3" key="1">
    <citation type="journal article" date="2019" name="Int. J. Syst. Evol. Microbiol.">
        <title>The Global Catalogue of Microorganisms (GCM) 10K type strain sequencing project: providing services to taxonomists for standard genome sequencing and annotation.</title>
        <authorList>
            <consortium name="The Broad Institute Genomics Platform"/>
            <consortium name="The Broad Institute Genome Sequencing Center for Infectious Disease"/>
            <person name="Wu L."/>
            <person name="Ma J."/>
        </authorList>
    </citation>
    <scope>NUCLEOTIDE SEQUENCE [LARGE SCALE GENOMIC DNA]</scope>
    <source>
        <strain evidence="3">TISTR 1571</strain>
    </source>
</reference>
<sequence length="269" mass="31269">MSLNKETIRVMNVNIYCEYNISEKPPLILIHGYLSSTYTFHRIMSKLSENYSVIAIDLPGFGRSEKSKSFRYSFENYAQLIKEVMDYFHITRVTLVGHSMGGQVSLNVAKFYPEKVSKLILLNSSGYLKRANQLLILSSYLPFFHRYVHYHINKHDVKEELKKVLFNHSLITDEMMEEYKRPLLEKDFPHSLIRLLRHREGDLSSQDLNQIYTPALLIWGKQDEVVPFKVGQKLASELPNANLIAYDQAGHLITEEKPVEVVEQILKFA</sequence>
<feature type="domain" description="AB hydrolase-1" evidence="1">
    <location>
        <begin position="25"/>
        <end position="258"/>
    </location>
</feature>
<evidence type="ECO:0000313" key="3">
    <source>
        <dbReference type="Proteomes" id="UP001597452"/>
    </source>
</evidence>
<dbReference type="PANTHER" id="PTHR46438">
    <property type="entry name" value="ALPHA/BETA-HYDROLASES SUPERFAMILY PROTEIN"/>
    <property type="match status" value="1"/>
</dbReference>
<dbReference type="RefSeq" id="WP_377329203.1">
    <property type="nucleotide sequence ID" value="NZ_JBHUMZ010000023.1"/>
</dbReference>
<dbReference type="EMBL" id="JBHUMZ010000023">
    <property type="protein sequence ID" value="MFD2639334.1"/>
    <property type="molecule type" value="Genomic_DNA"/>
</dbReference>